<dbReference type="GO" id="GO:0009055">
    <property type="term" value="F:electron transfer activity"/>
    <property type="evidence" value="ECO:0007669"/>
    <property type="project" value="InterPro"/>
</dbReference>
<dbReference type="InterPro" id="IPR014729">
    <property type="entry name" value="Rossmann-like_a/b/a_fold"/>
</dbReference>
<comment type="similarity">
    <text evidence="2">Belongs to the ETF beta-subunit/FixA family.</text>
</comment>
<feature type="domain" description="Electron transfer flavoprotein alpha/beta-subunit N-terminal" evidence="8">
    <location>
        <begin position="23"/>
        <end position="213"/>
    </location>
</feature>
<accession>A0A177K7P5</accession>
<dbReference type="InterPro" id="IPR012255">
    <property type="entry name" value="ETF_b"/>
</dbReference>
<comment type="cofactor">
    <cofactor evidence="1">
        <name>FAD</name>
        <dbReference type="ChEBI" id="CHEBI:57692"/>
    </cofactor>
</comment>
<dbReference type="SMART" id="SM00893">
    <property type="entry name" value="ETF"/>
    <property type="match status" value="1"/>
</dbReference>
<comment type="caution">
    <text evidence="9">The sequence shown here is derived from an EMBL/GenBank/DDBJ whole genome shotgun (WGS) entry which is preliminary data.</text>
</comment>
<dbReference type="SUPFAM" id="SSF52402">
    <property type="entry name" value="Adenine nucleotide alpha hydrolases-like"/>
    <property type="match status" value="1"/>
</dbReference>
<evidence type="ECO:0000256" key="7">
    <source>
        <dbReference type="ARBA" id="ARBA00025649"/>
    </source>
</evidence>
<comment type="subunit">
    <text evidence="3">Heterodimer of an alpha and a beta subunit.</text>
</comment>
<sequence>MKIVVLLKEVPDTWGDRTLDLETGLAARNASERVLDEIGERALEAALTYSEANEGTEVVVMTMASDAAAASLRKGLAMGAHSAVQITDDALRGADLGVTARVLAAALRRTGFDLVITGNLSTDGSGGVLPAMLAEHLGVPQATALSAVEISADAVSGTRATDFGTASVTAALPAVISITEALPDARFANFKGIMAAKKKPFETLSLADLDVDVDPASAPQSIMTAVAQKPPRQAGTKIVDEGDAGEKLAAFLIENRLA</sequence>
<keyword evidence="6" id="KW-0249">Electron transport</keyword>
<dbReference type="EMBL" id="LSTV01000004">
    <property type="protein sequence ID" value="OAH49428.1"/>
    <property type="molecule type" value="Genomic_DNA"/>
</dbReference>
<evidence type="ECO:0000313" key="9">
    <source>
        <dbReference type="EMBL" id="OAH49428.1"/>
    </source>
</evidence>
<proteinExistence type="inferred from homology"/>
<evidence type="ECO:0000256" key="2">
    <source>
        <dbReference type="ARBA" id="ARBA00007557"/>
    </source>
</evidence>
<evidence type="ECO:0000259" key="8">
    <source>
        <dbReference type="SMART" id="SM00893"/>
    </source>
</evidence>
<dbReference type="PANTHER" id="PTHR21294">
    <property type="entry name" value="ELECTRON TRANSFER FLAVOPROTEIN BETA-SUBUNIT"/>
    <property type="match status" value="1"/>
</dbReference>
<protein>
    <recommendedName>
        <fullName evidence="4">Electron transfer flavoprotein subunit beta</fullName>
    </recommendedName>
</protein>
<dbReference type="Proteomes" id="UP000076998">
    <property type="component" value="Unassembled WGS sequence"/>
</dbReference>
<gene>
    <name evidence="9" type="ORF">AYL44_11250</name>
</gene>
<evidence type="ECO:0000256" key="3">
    <source>
        <dbReference type="ARBA" id="ARBA00011355"/>
    </source>
</evidence>
<dbReference type="CDD" id="cd01714">
    <property type="entry name" value="ETF_beta"/>
    <property type="match status" value="1"/>
</dbReference>
<keyword evidence="5" id="KW-0813">Transport</keyword>
<dbReference type="PIRSF" id="PIRSF000090">
    <property type="entry name" value="Beta-ETF"/>
    <property type="match status" value="1"/>
</dbReference>
<dbReference type="AlphaFoldDB" id="A0A177K7P5"/>
<name>A0A177K7P5_9MICO</name>
<evidence type="ECO:0000256" key="1">
    <source>
        <dbReference type="ARBA" id="ARBA00001974"/>
    </source>
</evidence>
<dbReference type="InterPro" id="IPR014730">
    <property type="entry name" value="ETF_a/b_N"/>
</dbReference>
<evidence type="ECO:0000313" key="10">
    <source>
        <dbReference type="Proteomes" id="UP000076998"/>
    </source>
</evidence>
<dbReference type="PANTHER" id="PTHR21294:SF8">
    <property type="entry name" value="ELECTRON TRANSFER FLAVOPROTEIN SUBUNIT BETA"/>
    <property type="match status" value="1"/>
</dbReference>
<reference evidence="9 10" key="1">
    <citation type="submission" date="2016-02" db="EMBL/GenBank/DDBJ databases">
        <authorList>
            <person name="Wen L."/>
            <person name="He K."/>
            <person name="Yang H."/>
        </authorList>
    </citation>
    <scope>NUCLEOTIDE SEQUENCE [LARGE SCALE GENOMIC DNA]</scope>
    <source>
        <strain evidence="9 10">CD11_3</strain>
    </source>
</reference>
<dbReference type="GO" id="GO:0005829">
    <property type="term" value="C:cytosol"/>
    <property type="evidence" value="ECO:0007669"/>
    <property type="project" value="TreeGrafter"/>
</dbReference>
<evidence type="ECO:0000256" key="5">
    <source>
        <dbReference type="ARBA" id="ARBA00022448"/>
    </source>
</evidence>
<evidence type="ECO:0000256" key="6">
    <source>
        <dbReference type="ARBA" id="ARBA00022982"/>
    </source>
</evidence>
<dbReference type="Pfam" id="PF01012">
    <property type="entry name" value="ETF"/>
    <property type="match status" value="1"/>
</dbReference>
<organism evidence="9 10">
    <name type="scientific">Microbacterium oleivorans</name>
    <dbReference type="NCBI Taxonomy" id="273677"/>
    <lineage>
        <taxon>Bacteria</taxon>
        <taxon>Bacillati</taxon>
        <taxon>Actinomycetota</taxon>
        <taxon>Actinomycetes</taxon>
        <taxon>Micrococcales</taxon>
        <taxon>Microbacteriaceae</taxon>
        <taxon>Microbacterium</taxon>
    </lineage>
</organism>
<comment type="function">
    <text evidence="7">The electron transfer flavoprotein serves as a specific electron acceptor for other dehydrogenases. It transfers the electrons to the main respiratory chain via ETF-ubiquinone oxidoreductase (ETF dehydrogenase).</text>
</comment>
<dbReference type="Gene3D" id="3.40.50.620">
    <property type="entry name" value="HUPs"/>
    <property type="match status" value="1"/>
</dbReference>
<dbReference type="RefSeq" id="WP_064003381.1">
    <property type="nucleotide sequence ID" value="NZ_LSTV01000004.1"/>
</dbReference>
<dbReference type="InterPro" id="IPR033948">
    <property type="entry name" value="ETF_beta_N"/>
</dbReference>
<evidence type="ECO:0000256" key="4">
    <source>
        <dbReference type="ARBA" id="ARBA00016797"/>
    </source>
</evidence>
<dbReference type="OrthoDB" id="9804960at2"/>